<feature type="compositionally biased region" description="Low complexity" evidence="8">
    <location>
        <begin position="493"/>
        <end position="563"/>
    </location>
</feature>
<dbReference type="SMART" id="SM00220">
    <property type="entry name" value="S_TKc"/>
    <property type="match status" value="1"/>
</dbReference>
<keyword evidence="3" id="KW-0808">Transferase</keyword>
<dbReference type="CDD" id="cd23415">
    <property type="entry name" value="beta-trefoil_Ricin_AH"/>
    <property type="match status" value="1"/>
</dbReference>
<dbReference type="InterPro" id="IPR000719">
    <property type="entry name" value="Prot_kinase_dom"/>
</dbReference>
<dbReference type="PROSITE" id="PS50011">
    <property type="entry name" value="PROTEIN_KINASE_DOM"/>
    <property type="match status" value="1"/>
</dbReference>
<keyword evidence="5" id="KW-0418">Kinase</keyword>
<feature type="compositionally biased region" description="Gly residues" evidence="8">
    <location>
        <begin position="446"/>
        <end position="456"/>
    </location>
</feature>
<evidence type="ECO:0000256" key="6">
    <source>
        <dbReference type="ARBA" id="ARBA00022840"/>
    </source>
</evidence>
<evidence type="ECO:0000256" key="8">
    <source>
        <dbReference type="SAM" id="MobiDB-lite"/>
    </source>
</evidence>
<dbReference type="InterPro" id="IPR035992">
    <property type="entry name" value="Ricin_B-like_lectins"/>
</dbReference>
<dbReference type="EMBL" id="BAAAQM010000055">
    <property type="protein sequence ID" value="GAA1995548.1"/>
    <property type="molecule type" value="Genomic_DNA"/>
</dbReference>
<dbReference type="Proteomes" id="UP001499854">
    <property type="component" value="Unassembled WGS sequence"/>
</dbReference>
<dbReference type="InterPro" id="IPR017441">
    <property type="entry name" value="Protein_kinase_ATP_BS"/>
</dbReference>
<feature type="compositionally biased region" description="Polar residues" evidence="8">
    <location>
        <begin position="598"/>
        <end position="610"/>
    </location>
</feature>
<dbReference type="PROSITE" id="PS50231">
    <property type="entry name" value="RICIN_B_LECTIN"/>
    <property type="match status" value="1"/>
</dbReference>
<evidence type="ECO:0000259" key="9">
    <source>
        <dbReference type="PROSITE" id="PS50011"/>
    </source>
</evidence>
<dbReference type="PANTHER" id="PTHR43289">
    <property type="entry name" value="MITOGEN-ACTIVATED PROTEIN KINASE KINASE KINASE 20-RELATED"/>
    <property type="match status" value="1"/>
</dbReference>
<dbReference type="Gene3D" id="1.10.510.10">
    <property type="entry name" value="Transferase(Phosphotransferase) domain 1"/>
    <property type="match status" value="1"/>
</dbReference>
<feature type="compositionally biased region" description="Basic and acidic residues" evidence="8">
    <location>
        <begin position="457"/>
        <end position="469"/>
    </location>
</feature>
<name>A0ABN2SZT7_9ACTN</name>
<proteinExistence type="predicted"/>
<dbReference type="InterPro" id="IPR008271">
    <property type="entry name" value="Ser/Thr_kinase_AS"/>
</dbReference>
<evidence type="ECO:0000313" key="11">
    <source>
        <dbReference type="Proteomes" id="UP001499854"/>
    </source>
</evidence>
<evidence type="ECO:0000256" key="3">
    <source>
        <dbReference type="ARBA" id="ARBA00022679"/>
    </source>
</evidence>
<feature type="compositionally biased region" description="Pro residues" evidence="8">
    <location>
        <begin position="19"/>
        <end position="29"/>
    </location>
</feature>
<dbReference type="PANTHER" id="PTHR43289:SF6">
    <property type="entry name" value="SERINE_THREONINE-PROTEIN KINASE NEKL-3"/>
    <property type="match status" value="1"/>
</dbReference>
<comment type="caution">
    <text evidence="10">The sequence shown here is derived from an EMBL/GenBank/DDBJ whole genome shotgun (WGS) entry which is preliminary data.</text>
</comment>
<dbReference type="PROSITE" id="PS00107">
    <property type="entry name" value="PROTEIN_KINASE_ATP"/>
    <property type="match status" value="1"/>
</dbReference>
<feature type="compositionally biased region" description="Basic and acidic residues" evidence="8">
    <location>
        <begin position="404"/>
        <end position="430"/>
    </location>
</feature>
<feature type="compositionally biased region" description="Polar residues" evidence="8">
    <location>
        <begin position="699"/>
        <end position="714"/>
    </location>
</feature>
<feature type="region of interest" description="Disordered" evidence="8">
    <location>
        <begin position="1"/>
        <end position="48"/>
    </location>
</feature>
<feature type="domain" description="Protein kinase" evidence="9">
    <location>
        <begin position="59"/>
        <end position="318"/>
    </location>
</feature>
<dbReference type="InterPro" id="IPR011009">
    <property type="entry name" value="Kinase-like_dom_sf"/>
</dbReference>
<evidence type="ECO:0000256" key="7">
    <source>
        <dbReference type="PROSITE-ProRule" id="PRU10141"/>
    </source>
</evidence>
<feature type="compositionally biased region" description="Polar residues" evidence="8">
    <location>
        <begin position="1"/>
        <end position="10"/>
    </location>
</feature>
<keyword evidence="6 7" id="KW-0067">ATP-binding</keyword>
<evidence type="ECO:0000256" key="1">
    <source>
        <dbReference type="ARBA" id="ARBA00012513"/>
    </source>
</evidence>
<feature type="region of interest" description="Disordered" evidence="8">
    <location>
        <begin position="693"/>
        <end position="714"/>
    </location>
</feature>
<keyword evidence="2" id="KW-0723">Serine/threonine-protein kinase</keyword>
<feature type="region of interest" description="Disordered" evidence="8">
    <location>
        <begin position="329"/>
        <end position="361"/>
    </location>
</feature>
<dbReference type="Gene3D" id="2.80.10.50">
    <property type="match status" value="1"/>
</dbReference>
<dbReference type="PROSITE" id="PS00108">
    <property type="entry name" value="PROTEIN_KINASE_ST"/>
    <property type="match status" value="1"/>
</dbReference>
<sequence length="714" mass="71706">MTRRSGSTDTALPEAAAPGTPPGPPGPARPPRKPPRPRGAAPSANPDAFLAAPEQVPGYRDLVQIGYGGFSVVYRAVQESVDRAVAVKVLTVAGPDEDTRRRFDREVRLAGKLSGHPHVVTVLDTGTTASGRPFLAMDLYDGGSMKEWLGRRGTLTPAQAAAVGAKIADALAAAHELGVLHRDVKPNNILVSRYGEPALADFGVSCLLDSSASGSVLDIFSPQHAAPELMTRGVPSVASDIYALASSLYELLMGRPPFGGNGQDVRATMFRTVSEPAPRADCPGIPGLADAIERAMAKEPHDRFPDAAAFARELRALIPDGGSAALAMGDVPGPRREGTTPSAGLGGHPAVVGPSSATHRSAGMAGMAGIAGAAGTAGVAGITDIADAADMTDEMYVYSASEHYPPRPDDTMVRPDREDSAGADRADRAGRAAAGGRRGANRSSSGGNGGSAGGGGRGERGARSGESRSRKPLIIAAGVALVAGAGWAVISSQGSGAPRDAAAANPAPPTSSGAGPESTSAPHATTSTSATHATSSTSSAHHSSSSPPSHAPLSSTSAPASVSAPPPPVSTASSSGPQLPGTYHRFRNAQSGDCLAQPSGSGTAGHQSCASDRTQGWEYTVPLTGILGAVTGQFELVNGSTGQCLTGGAGGTVSVRPCTGSTAQFWSKTGGSGASTEFQNAADGQCLKTAAGTVGEGPCSSSDNTTQWTENGTV</sequence>
<protein>
    <recommendedName>
        <fullName evidence="1">non-specific serine/threonine protein kinase</fullName>
        <ecNumber evidence="1">2.7.11.1</ecNumber>
    </recommendedName>
</protein>
<dbReference type="SUPFAM" id="SSF50370">
    <property type="entry name" value="Ricin B-like lectins"/>
    <property type="match status" value="1"/>
</dbReference>
<dbReference type="Pfam" id="PF14200">
    <property type="entry name" value="RicinB_lectin_2"/>
    <property type="match status" value="1"/>
</dbReference>
<dbReference type="CDD" id="cd14014">
    <property type="entry name" value="STKc_PknB_like"/>
    <property type="match status" value="1"/>
</dbReference>
<feature type="region of interest" description="Disordered" evidence="8">
    <location>
        <begin position="591"/>
        <end position="610"/>
    </location>
</feature>
<reference evidence="10 11" key="1">
    <citation type="journal article" date="2019" name="Int. J. Syst. Evol. Microbiol.">
        <title>The Global Catalogue of Microorganisms (GCM) 10K type strain sequencing project: providing services to taxonomists for standard genome sequencing and annotation.</title>
        <authorList>
            <consortium name="The Broad Institute Genomics Platform"/>
            <consortium name="The Broad Institute Genome Sequencing Center for Infectious Disease"/>
            <person name="Wu L."/>
            <person name="Ma J."/>
        </authorList>
    </citation>
    <scope>NUCLEOTIDE SEQUENCE [LARGE SCALE GENOMIC DNA]</scope>
    <source>
        <strain evidence="10 11">JCM 16013</strain>
    </source>
</reference>
<evidence type="ECO:0000256" key="5">
    <source>
        <dbReference type="ARBA" id="ARBA00022777"/>
    </source>
</evidence>
<keyword evidence="11" id="KW-1185">Reference proteome</keyword>
<evidence type="ECO:0000256" key="2">
    <source>
        <dbReference type="ARBA" id="ARBA00022527"/>
    </source>
</evidence>
<dbReference type="EC" id="2.7.11.1" evidence="1"/>
<feature type="region of interest" description="Disordered" evidence="8">
    <location>
        <begin position="400"/>
        <end position="469"/>
    </location>
</feature>
<dbReference type="RefSeq" id="WP_344661504.1">
    <property type="nucleotide sequence ID" value="NZ_BAAAQM010000055.1"/>
</dbReference>
<dbReference type="Gene3D" id="3.30.200.20">
    <property type="entry name" value="Phosphorylase Kinase, domain 1"/>
    <property type="match status" value="1"/>
</dbReference>
<dbReference type="InterPro" id="IPR000772">
    <property type="entry name" value="Ricin_B_lectin"/>
</dbReference>
<feature type="compositionally biased region" description="Low complexity" evidence="8">
    <location>
        <begin position="431"/>
        <end position="445"/>
    </location>
</feature>
<dbReference type="Pfam" id="PF00069">
    <property type="entry name" value="Pkinase"/>
    <property type="match status" value="1"/>
</dbReference>
<evidence type="ECO:0000256" key="4">
    <source>
        <dbReference type="ARBA" id="ARBA00022741"/>
    </source>
</evidence>
<accession>A0ABN2SZT7</accession>
<keyword evidence="4 7" id="KW-0547">Nucleotide-binding</keyword>
<evidence type="ECO:0000313" key="10">
    <source>
        <dbReference type="EMBL" id="GAA1995548.1"/>
    </source>
</evidence>
<organism evidence="10 11">
    <name type="scientific">Catenulispora subtropica</name>
    <dbReference type="NCBI Taxonomy" id="450798"/>
    <lineage>
        <taxon>Bacteria</taxon>
        <taxon>Bacillati</taxon>
        <taxon>Actinomycetota</taxon>
        <taxon>Actinomycetes</taxon>
        <taxon>Catenulisporales</taxon>
        <taxon>Catenulisporaceae</taxon>
        <taxon>Catenulispora</taxon>
    </lineage>
</organism>
<dbReference type="SUPFAM" id="SSF56112">
    <property type="entry name" value="Protein kinase-like (PK-like)"/>
    <property type="match status" value="1"/>
</dbReference>
<feature type="region of interest" description="Disordered" evidence="8">
    <location>
        <begin position="493"/>
        <end position="585"/>
    </location>
</feature>
<feature type="binding site" evidence="7">
    <location>
        <position position="88"/>
    </location>
    <ligand>
        <name>ATP</name>
        <dbReference type="ChEBI" id="CHEBI:30616"/>
    </ligand>
</feature>
<gene>
    <name evidence="10" type="ORF">GCM10009838_70480</name>
</gene>